<dbReference type="PRINTS" id="PR00861">
    <property type="entry name" value="ALYTICPTASE"/>
</dbReference>
<gene>
    <name evidence="13" type="ORF">DFJ66_2273</name>
</gene>
<proteinExistence type="inferred from homology"/>
<keyword evidence="6" id="KW-0865">Zymogen</keyword>
<evidence type="ECO:0000256" key="10">
    <source>
        <dbReference type="SAM" id="SignalP"/>
    </source>
</evidence>
<dbReference type="InterPro" id="IPR009003">
    <property type="entry name" value="Peptidase_S1_PA"/>
</dbReference>
<dbReference type="Proteomes" id="UP000272729">
    <property type="component" value="Unassembled WGS sequence"/>
</dbReference>
<evidence type="ECO:0000256" key="1">
    <source>
        <dbReference type="ARBA" id="ARBA00007664"/>
    </source>
</evidence>
<feature type="active site" description="Charge relay system" evidence="8">
    <location>
        <position position="238"/>
    </location>
</feature>
<dbReference type="PROSITE" id="PS00135">
    <property type="entry name" value="TRYPSIN_SER"/>
    <property type="match status" value="1"/>
</dbReference>
<feature type="signal peptide" evidence="10">
    <location>
        <begin position="1"/>
        <end position="31"/>
    </location>
</feature>
<dbReference type="RefSeq" id="WP_121220551.1">
    <property type="nucleotide sequence ID" value="NZ_JBIUBA010000035.1"/>
</dbReference>
<feature type="disulfide bond" evidence="9">
    <location>
        <begin position="315"/>
        <end position="345"/>
    </location>
</feature>
<evidence type="ECO:0000259" key="12">
    <source>
        <dbReference type="Pfam" id="PF02983"/>
    </source>
</evidence>
<keyword evidence="5" id="KW-0720">Serine protease</keyword>
<dbReference type="PIRSF" id="PIRSF001134">
    <property type="entry name" value="Streptogrisin"/>
    <property type="match status" value="1"/>
</dbReference>
<feature type="domain" description="Peptidase S1" evidence="11">
    <location>
        <begin position="188"/>
        <end position="357"/>
    </location>
</feature>
<name>A0A495X506_9PSEU</name>
<dbReference type="OrthoDB" id="8781117at2"/>
<dbReference type="InterPro" id="IPR033116">
    <property type="entry name" value="TRYPSIN_SER"/>
</dbReference>
<evidence type="ECO:0000256" key="4">
    <source>
        <dbReference type="ARBA" id="ARBA00022801"/>
    </source>
</evidence>
<keyword evidence="14" id="KW-1185">Reference proteome</keyword>
<dbReference type="InterPro" id="IPR043504">
    <property type="entry name" value="Peptidase_S1_PA_chymotrypsin"/>
</dbReference>
<evidence type="ECO:0000313" key="14">
    <source>
        <dbReference type="Proteomes" id="UP000272729"/>
    </source>
</evidence>
<evidence type="ECO:0000256" key="3">
    <source>
        <dbReference type="ARBA" id="ARBA00022729"/>
    </source>
</evidence>
<feature type="active site" description="Charge relay system" evidence="8">
    <location>
        <position position="321"/>
    </location>
</feature>
<dbReference type="PROSITE" id="PS00134">
    <property type="entry name" value="TRYPSIN_HIS"/>
    <property type="match status" value="1"/>
</dbReference>
<dbReference type="EMBL" id="RBXR01000001">
    <property type="protein sequence ID" value="RKT69080.1"/>
    <property type="molecule type" value="Genomic_DNA"/>
</dbReference>
<feature type="domain" description="Peptidase S1A alpha-lytic prodomain" evidence="12">
    <location>
        <begin position="100"/>
        <end position="154"/>
    </location>
</feature>
<keyword evidence="7 9" id="KW-1015">Disulfide bond</keyword>
<evidence type="ECO:0000256" key="8">
    <source>
        <dbReference type="PIRSR" id="PIRSR001134-1"/>
    </source>
</evidence>
<feature type="active site" description="Charge relay system" evidence="8">
    <location>
        <position position="208"/>
    </location>
</feature>
<keyword evidence="4" id="KW-0378">Hydrolase</keyword>
<dbReference type="GO" id="GO:0005576">
    <property type="term" value="C:extracellular region"/>
    <property type="evidence" value="ECO:0007669"/>
    <property type="project" value="InterPro"/>
</dbReference>
<evidence type="ECO:0000256" key="9">
    <source>
        <dbReference type="PIRSR" id="PIRSR001134-2"/>
    </source>
</evidence>
<dbReference type="InterPro" id="IPR001254">
    <property type="entry name" value="Trypsin_dom"/>
</dbReference>
<feature type="disulfide bond" evidence="9">
    <location>
        <begin position="188"/>
        <end position="209"/>
    </location>
</feature>
<evidence type="ECO:0000313" key="13">
    <source>
        <dbReference type="EMBL" id="RKT69080.1"/>
    </source>
</evidence>
<dbReference type="GO" id="GO:0004252">
    <property type="term" value="F:serine-type endopeptidase activity"/>
    <property type="evidence" value="ECO:0007669"/>
    <property type="project" value="InterPro"/>
</dbReference>
<dbReference type="InterPro" id="IPR001316">
    <property type="entry name" value="Pept_S1A_streptogrisin"/>
</dbReference>
<sequence length="371" mass="38671">MRSRVPRRLGTVVVATGLVLASLLTGPAAQAEPVSDPDRAAALAADAAADAAAQVVAELGDTRTAGVYQDDDGRVVVGVTDEAAAQAVRDAGGTPQLVANSTAALTAIHAEFDQLAGIANTSWGVDPSTNKVSVEIHEGVSAADEARLVTVAARHGGAVSVEHLPGKIEFTAYDMRGGVGITSGSRLCTAGFNVQNSSGKKYMITAGHCMIGGYYEWNRYSGNIPLGRMSSFNNEPGDWAVVEYRASNVSPLGMIQYRDGSAHQITGSRWVRDGEGVKRTGTSSQDFVGKVLDPSVTVNYDGGVTLYKMIKTSLCSIKGDSGGPLFSGETALGIASGSDHPTSTCNDGVSTHRSYYQPLQAVLIDKGLRVY</sequence>
<dbReference type="SUPFAM" id="SSF50494">
    <property type="entry name" value="Trypsin-like serine proteases"/>
    <property type="match status" value="1"/>
</dbReference>
<dbReference type="Pfam" id="PF00089">
    <property type="entry name" value="Trypsin"/>
    <property type="match status" value="1"/>
</dbReference>
<protein>
    <submittedName>
        <fullName evidence="13">Streptogrisin D</fullName>
    </submittedName>
</protein>
<accession>A0A495X506</accession>
<dbReference type="GO" id="GO:0006508">
    <property type="term" value="P:proteolysis"/>
    <property type="evidence" value="ECO:0007669"/>
    <property type="project" value="UniProtKB-KW"/>
</dbReference>
<dbReference type="InterPro" id="IPR004236">
    <property type="entry name" value="Pept_S1_alpha_lytic"/>
</dbReference>
<dbReference type="AlphaFoldDB" id="A0A495X506"/>
<evidence type="ECO:0000256" key="6">
    <source>
        <dbReference type="ARBA" id="ARBA00023145"/>
    </source>
</evidence>
<evidence type="ECO:0000256" key="2">
    <source>
        <dbReference type="ARBA" id="ARBA00022670"/>
    </source>
</evidence>
<evidence type="ECO:0000256" key="7">
    <source>
        <dbReference type="ARBA" id="ARBA00023157"/>
    </source>
</evidence>
<feature type="chain" id="PRO_5019845380" evidence="10">
    <location>
        <begin position="32"/>
        <end position="371"/>
    </location>
</feature>
<dbReference type="CDD" id="cd21112">
    <property type="entry name" value="alphaLP-like"/>
    <property type="match status" value="1"/>
</dbReference>
<keyword evidence="3 10" id="KW-0732">Signal</keyword>
<evidence type="ECO:0000259" key="11">
    <source>
        <dbReference type="Pfam" id="PF00089"/>
    </source>
</evidence>
<dbReference type="InterPro" id="IPR018114">
    <property type="entry name" value="TRYPSIN_HIS"/>
</dbReference>
<comment type="similarity">
    <text evidence="1">Belongs to the peptidase S1 family.</text>
</comment>
<organism evidence="13 14">
    <name type="scientific">Saccharothrix variisporea</name>
    <dbReference type="NCBI Taxonomy" id="543527"/>
    <lineage>
        <taxon>Bacteria</taxon>
        <taxon>Bacillati</taxon>
        <taxon>Actinomycetota</taxon>
        <taxon>Actinomycetes</taxon>
        <taxon>Pseudonocardiales</taxon>
        <taxon>Pseudonocardiaceae</taxon>
        <taxon>Saccharothrix</taxon>
    </lineage>
</organism>
<comment type="caution">
    <text evidence="13">The sequence shown here is derived from an EMBL/GenBank/DDBJ whole genome shotgun (WGS) entry which is preliminary data.</text>
</comment>
<reference evidence="13 14" key="1">
    <citation type="submission" date="2018-10" db="EMBL/GenBank/DDBJ databases">
        <title>Sequencing the genomes of 1000 actinobacteria strains.</title>
        <authorList>
            <person name="Klenk H.-P."/>
        </authorList>
    </citation>
    <scope>NUCLEOTIDE SEQUENCE [LARGE SCALE GENOMIC DNA]</scope>
    <source>
        <strain evidence="13 14">DSM 43911</strain>
    </source>
</reference>
<dbReference type="Gene3D" id="2.40.10.10">
    <property type="entry name" value="Trypsin-like serine proteases"/>
    <property type="match status" value="2"/>
</dbReference>
<evidence type="ECO:0000256" key="5">
    <source>
        <dbReference type="ARBA" id="ARBA00022825"/>
    </source>
</evidence>
<dbReference type="Pfam" id="PF02983">
    <property type="entry name" value="Pro_Al_protease"/>
    <property type="match status" value="1"/>
</dbReference>
<keyword evidence="2" id="KW-0645">Protease</keyword>